<sequence>MFCHCVLPTPHRCRVAVLASPSTSVSFASVASVSTWAAPSAPPPIRAIFVFPFWHRMEYSLLKDVTSESQHWTVRARVVRFAEYLSNDSPPKILRLDLILVDKEGKAMEGQIPENWIPLFKPQLKEEFVYYIKFFQVRNARATYCPVDHPYMLRFTAHTKVHEVKNVQDTFPKYACAPATYDVLRSRVGITKYCSDAIGVLT</sequence>
<dbReference type="AlphaFoldDB" id="A0A8T0QVA6"/>
<dbReference type="InterPro" id="IPR003871">
    <property type="entry name" value="RFA1B/D_OB_1st"/>
</dbReference>
<protein>
    <recommendedName>
        <fullName evidence="1">Replication protein A 70 kDa DNA-binding subunit B/D first OB fold domain-containing protein</fullName>
    </recommendedName>
</protein>
<dbReference type="Proteomes" id="UP000823388">
    <property type="component" value="Chromosome 6N"/>
</dbReference>
<organism evidence="2 3">
    <name type="scientific">Panicum virgatum</name>
    <name type="common">Blackwell switchgrass</name>
    <dbReference type="NCBI Taxonomy" id="38727"/>
    <lineage>
        <taxon>Eukaryota</taxon>
        <taxon>Viridiplantae</taxon>
        <taxon>Streptophyta</taxon>
        <taxon>Embryophyta</taxon>
        <taxon>Tracheophyta</taxon>
        <taxon>Spermatophyta</taxon>
        <taxon>Magnoliopsida</taxon>
        <taxon>Liliopsida</taxon>
        <taxon>Poales</taxon>
        <taxon>Poaceae</taxon>
        <taxon>PACMAD clade</taxon>
        <taxon>Panicoideae</taxon>
        <taxon>Panicodae</taxon>
        <taxon>Paniceae</taxon>
        <taxon>Panicinae</taxon>
        <taxon>Panicum</taxon>
        <taxon>Panicum sect. Hiantes</taxon>
    </lineage>
</organism>
<accession>A0A8T0QVA6</accession>
<evidence type="ECO:0000313" key="3">
    <source>
        <dbReference type="Proteomes" id="UP000823388"/>
    </source>
</evidence>
<name>A0A8T0QVA6_PANVG</name>
<dbReference type="PANTHER" id="PTHR47165:SF4">
    <property type="entry name" value="OS03G0429900 PROTEIN"/>
    <property type="match status" value="1"/>
</dbReference>
<dbReference type="EMBL" id="CM029048">
    <property type="protein sequence ID" value="KAG2577086.1"/>
    <property type="molecule type" value="Genomic_DNA"/>
</dbReference>
<dbReference type="CDD" id="cd04480">
    <property type="entry name" value="RPA1_DBD_A_like"/>
    <property type="match status" value="1"/>
</dbReference>
<proteinExistence type="predicted"/>
<gene>
    <name evidence="2" type="ORF">PVAP13_6NG080760</name>
</gene>
<comment type="caution">
    <text evidence="2">The sequence shown here is derived from an EMBL/GenBank/DDBJ whole genome shotgun (WGS) entry which is preliminary data.</text>
</comment>
<dbReference type="Pfam" id="PF02721">
    <property type="entry name" value="DUF223"/>
    <property type="match status" value="1"/>
</dbReference>
<evidence type="ECO:0000259" key="1">
    <source>
        <dbReference type="Pfam" id="PF02721"/>
    </source>
</evidence>
<evidence type="ECO:0000313" key="2">
    <source>
        <dbReference type="EMBL" id="KAG2577086.1"/>
    </source>
</evidence>
<dbReference type="Gene3D" id="2.40.50.140">
    <property type="entry name" value="Nucleic acid-binding proteins"/>
    <property type="match status" value="1"/>
</dbReference>
<keyword evidence="3" id="KW-1185">Reference proteome</keyword>
<dbReference type="SUPFAM" id="SSF50249">
    <property type="entry name" value="Nucleic acid-binding proteins"/>
    <property type="match status" value="1"/>
</dbReference>
<reference evidence="2" key="1">
    <citation type="submission" date="2020-05" db="EMBL/GenBank/DDBJ databases">
        <title>WGS assembly of Panicum virgatum.</title>
        <authorList>
            <person name="Lovell J.T."/>
            <person name="Jenkins J."/>
            <person name="Shu S."/>
            <person name="Juenger T.E."/>
            <person name="Schmutz J."/>
        </authorList>
    </citation>
    <scope>NUCLEOTIDE SEQUENCE</scope>
    <source>
        <strain evidence="2">AP13</strain>
    </source>
</reference>
<dbReference type="PANTHER" id="PTHR47165">
    <property type="entry name" value="OS03G0429900 PROTEIN"/>
    <property type="match status" value="1"/>
</dbReference>
<feature type="domain" description="Replication protein A 70 kDa DNA-binding subunit B/D first OB fold" evidence="1">
    <location>
        <begin position="59"/>
        <end position="163"/>
    </location>
</feature>
<dbReference type="InterPro" id="IPR012340">
    <property type="entry name" value="NA-bd_OB-fold"/>
</dbReference>